<dbReference type="AlphaFoldDB" id="A0A4Z0KLN9"/>
<gene>
    <name evidence="1" type="ORF">EB834_11455</name>
</gene>
<reference evidence="1 2" key="1">
    <citation type="submission" date="2018-10" db="EMBL/GenBank/DDBJ databases">
        <title>Brevibacterium genomes from Austrain hard cheese rinds.</title>
        <authorList>
            <person name="Anast J.M."/>
            <person name="Dzieciol M."/>
            <person name="Schultz D.L."/>
            <person name="Mann E."/>
            <person name="Wagner M."/>
            <person name="Schmitz-Esser S."/>
        </authorList>
    </citation>
    <scope>NUCLEOTIDE SEQUENCE [LARGE SCALE GENOMIC DNA]</scope>
    <source>
        <strain evidence="1 2">L261</strain>
    </source>
</reference>
<evidence type="ECO:0000313" key="2">
    <source>
        <dbReference type="Proteomes" id="UP000297736"/>
    </source>
</evidence>
<dbReference type="EMBL" id="RHFF01000010">
    <property type="protein sequence ID" value="TGD38430.1"/>
    <property type="molecule type" value="Genomic_DNA"/>
</dbReference>
<organism evidence="1 2">
    <name type="scientific">Brevibacterium aurantiacum</name>
    <dbReference type="NCBI Taxonomy" id="273384"/>
    <lineage>
        <taxon>Bacteria</taxon>
        <taxon>Bacillati</taxon>
        <taxon>Actinomycetota</taxon>
        <taxon>Actinomycetes</taxon>
        <taxon>Micrococcales</taxon>
        <taxon>Brevibacteriaceae</taxon>
        <taxon>Brevibacterium</taxon>
    </lineage>
</organism>
<evidence type="ECO:0000313" key="1">
    <source>
        <dbReference type="EMBL" id="TGD38430.1"/>
    </source>
</evidence>
<accession>A0A4Z0KLN9</accession>
<dbReference type="Proteomes" id="UP000297736">
    <property type="component" value="Unassembled WGS sequence"/>
</dbReference>
<comment type="caution">
    <text evidence="1">The sequence shown here is derived from an EMBL/GenBank/DDBJ whole genome shotgun (WGS) entry which is preliminary data.</text>
</comment>
<protein>
    <submittedName>
        <fullName evidence="1">Uncharacterized protein</fullName>
    </submittedName>
</protein>
<sequence length="69" mass="7908">MDQSISPVSLVWDIQEGLVVAETVDEIRKSFKLGFASKVKERLRHHLRRASRSFYVSFTGLIMRVDASI</sequence>
<proteinExistence type="predicted"/>
<name>A0A4Z0KLN9_BREAU</name>